<evidence type="ECO:0000313" key="1">
    <source>
        <dbReference type="EMBL" id="SFW89796.1"/>
    </source>
</evidence>
<sequence>MAEVNHPSRYGGRIDTAFSDLIIDIVSSVSYDNPIVRDSLITAVGNFYNFARMGHFHRILINIRKTNYGAPIKTLIYIPGSFR</sequence>
<gene>
    <name evidence="1" type="ORF">SAMN05661012_06491</name>
    <name evidence="2" type="ORF">SR876_29100</name>
</gene>
<accession>A0A1K1SZW3</accession>
<dbReference type="Proteomes" id="UP001326715">
    <property type="component" value="Chromosome"/>
</dbReference>
<protein>
    <submittedName>
        <fullName evidence="1">Uncharacterized protein</fullName>
    </submittedName>
</protein>
<keyword evidence="4" id="KW-1185">Reference proteome</keyword>
<dbReference type="AlphaFoldDB" id="A0A1K1SZW3"/>
<dbReference type="RefSeq" id="WP_072366397.1">
    <property type="nucleotide sequence ID" value="NZ_CP139972.1"/>
</dbReference>
<reference evidence="2 4" key="2">
    <citation type="submission" date="2023-11" db="EMBL/GenBank/DDBJ databases">
        <title>MicrobeMod: A computational toolkit for identifying prokaryotic methylation and restriction-modification with nanopore sequencing.</title>
        <authorList>
            <person name="Crits-Christoph A."/>
            <person name="Kang S.C."/>
            <person name="Lee H."/>
            <person name="Ostrov N."/>
        </authorList>
    </citation>
    <scope>NUCLEOTIDE SEQUENCE [LARGE SCALE GENOMIC DNA]</scope>
    <source>
        <strain evidence="2 4">ATCC 23090</strain>
    </source>
</reference>
<dbReference type="EMBL" id="FPIZ01000043">
    <property type="protein sequence ID" value="SFW89796.1"/>
    <property type="molecule type" value="Genomic_DNA"/>
</dbReference>
<dbReference type="Proteomes" id="UP000183788">
    <property type="component" value="Unassembled WGS sequence"/>
</dbReference>
<evidence type="ECO:0000313" key="3">
    <source>
        <dbReference type="Proteomes" id="UP000183788"/>
    </source>
</evidence>
<reference evidence="1 3" key="1">
    <citation type="submission" date="2016-11" db="EMBL/GenBank/DDBJ databases">
        <authorList>
            <person name="Jaros S."/>
            <person name="Januszkiewicz K."/>
            <person name="Wedrychowicz H."/>
        </authorList>
    </citation>
    <scope>NUCLEOTIDE SEQUENCE [LARGE SCALE GENOMIC DNA]</scope>
    <source>
        <strain evidence="1 3">DSM 784</strain>
    </source>
</reference>
<proteinExistence type="predicted"/>
<evidence type="ECO:0000313" key="4">
    <source>
        <dbReference type="Proteomes" id="UP001326715"/>
    </source>
</evidence>
<name>A0A1K1SZW3_9BACT</name>
<organism evidence="1 3">
    <name type="scientific">Chitinophaga sancti</name>
    <dbReference type="NCBI Taxonomy" id="1004"/>
    <lineage>
        <taxon>Bacteria</taxon>
        <taxon>Pseudomonadati</taxon>
        <taxon>Bacteroidota</taxon>
        <taxon>Chitinophagia</taxon>
        <taxon>Chitinophagales</taxon>
        <taxon>Chitinophagaceae</taxon>
        <taxon>Chitinophaga</taxon>
    </lineage>
</organism>
<evidence type="ECO:0000313" key="2">
    <source>
        <dbReference type="EMBL" id="WQG88991.1"/>
    </source>
</evidence>
<dbReference type="EMBL" id="CP140154">
    <property type="protein sequence ID" value="WQG88991.1"/>
    <property type="molecule type" value="Genomic_DNA"/>
</dbReference>